<dbReference type="RefSeq" id="XP_020044292.1">
    <property type="nucleotide sequence ID" value="XM_020189601.1"/>
</dbReference>
<feature type="transmembrane region" description="Helical" evidence="5">
    <location>
        <begin position="42"/>
        <end position="61"/>
    </location>
</feature>
<dbReference type="InterPro" id="IPR050524">
    <property type="entry name" value="APC_YAT"/>
</dbReference>
<dbReference type="PIRSF" id="PIRSF006060">
    <property type="entry name" value="AA_transporter"/>
    <property type="match status" value="1"/>
</dbReference>
<feature type="transmembrane region" description="Helical" evidence="5">
    <location>
        <begin position="418"/>
        <end position="441"/>
    </location>
</feature>
<dbReference type="AlphaFoldDB" id="A0A1D2V901"/>
<evidence type="ECO:0000259" key="6">
    <source>
        <dbReference type="Pfam" id="PF00324"/>
    </source>
</evidence>
<evidence type="ECO:0000256" key="5">
    <source>
        <dbReference type="SAM" id="Phobius"/>
    </source>
</evidence>
<organism evidence="7 8">
    <name type="scientific">Ascoidea rubescens DSM 1968</name>
    <dbReference type="NCBI Taxonomy" id="1344418"/>
    <lineage>
        <taxon>Eukaryota</taxon>
        <taxon>Fungi</taxon>
        <taxon>Dikarya</taxon>
        <taxon>Ascomycota</taxon>
        <taxon>Saccharomycotina</taxon>
        <taxon>Saccharomycetes</taxon>
        <taxon>Ascoideaceae</taxon>
        <taxon>Ascoidea</taxon>
    </lineage>
</organism>
<feature type="transmembrane region" description="Helical" evidence="5">
    <location>
        <begin position="81"/>
        <end position="101"/>
    </location>
</feature>
<evidence type="ECO:0000256" key="4">
    <source>
        <dbReference type="ARBA" id="ARBA00023136"/>
    </source>
</evidence>
<keyword evidence="8" id="KW-1185">Reference proteome</keyword>
<keyword evidence="3 5" id="KW-1133">Transmembrane helix</keyword>
<dbReference type="PANTHER" id="PTHR43341">
    <property type="entry name" value="AMINO ACID PERMEASE"/>
    <property type="match status" value="1"/>
</dbReference>
<feature type="transmembrane region" description="Helical" evidence="5">
    <location>
        <begin position="299"/>
        <end position="316"/>
    </location>
</feature>
<dbReference type="Proteomes" id="UP000095038">
    <property type="component" value="Unassembled WGS sequence"/>
</dbReference>
<evidence type="ECO:0000313" key="7">
    <source>
        <dbReference type="EMBL" id="ODV57985.1"/>
    </source>
</evidence>
<keyword evidence="2 5" id="KW-0812">Transmembrane</keyword>
<feature type="non-terminal residue" evidence="7">
    <location>
        <position position="1"/>
    </location>
</feature>
<keyword evidence="4 5" id="KW-0472">Membrane</keyword>
<accession>A0A1D2V901</accession>
<feature type="transmembrane region" description="Helical" evidence="5">
    <location>
        <begin position="350"/>
        <end position="367"/>
    </location>
</feature>
<feature type="transmembrane region" description="Helical" evidence="5">
    <location>
        <begin position="461"/>
        <end position="482"/>
    </location>
</feature>
<sequence>EGHKLVHKLKYYDLAALSFCGTIGSGITIMVGLALFTGGPATLLLTFIFGVVTLYIVLSSLCEMATYIPLPDGFAGYASRYVEPAFGFAVGYTFLFKYLILGPSQMSAASSAIGYWVDRDTVNPAVWITIIMIADISTNYLAVNSYAIFIRFFALFKITVIVGLTLFSLVLTIGGNPEHKTIGFQFWNDPGAFAPYKTLEGSNGKAAAFFASFQPSIFALFGFELYGIALGETESPIRKNIYRAHNLIFWTIGPVYIFLVLFLGMILSYDDPNLYTSIVSFRSSAASSPFVVAIRNAGIPVLPHIINACILIFVFTSSNTELYVAIRALYGLAVNGMAPKVFSQTNKKGIPYNALGFCGMFYVLGYMNSTESSKKIYQYFVNVVTVFVLLNYAGILICHLRFVKAVKVQGIERKTEMYYTAFGSPYSSYFALSFIIILLFLKNYSVFLDYGLGSRFDYQTFISAYIGIPIFFILYFGYKYFFKSKIISFEEMDLYSYKDVIDAEEE</sequence>
<feature type="transmembrane region" description="Helical" evidence="5">
    <location>
        <begin position="379"/>
        <end position="398"/>
    </location>
</feature>
<feature type="transmembrane region" description="Helical" evidence="5">
    <location>
        <begin position="247"/>
        <end position="268"/>
    </location>
</feature>
<name>A0A1D2V901_9ASCO</name>
<dbReference type="Gene3D" id="1.20.1740.10">
    <property type="entry name" value="Amino acid/polyamine transporter I"/>
    <property type="match status" value="1"/>
</dbReference>
<feature type="transmembrane region" description="Helical" evidence="5">
    <location>
        <begin position="12"/>
        <end position="36"/>
    </location>
</feature>
<dbReference type="STRING" id="1344418.A0A1D2V901"/>
<feature type="transmembrane region" description="Helical" evidence="5">
    <location>
        <begin position="206"/>
        <end position="226"/>
    </location>
</feature>
<evidence type="ECO:0000256" key="2">
    <source>
        <dbReference type="ARBA" id="ARBA00022692"/>
    </source>
</evidence>
<dbReference type="PANTHER" id="PTHR43341:SF9">
    <property type="entry name" value="DICARBOXYLIC AMINO ACID PERMEASE"/>
    <property type="match status" value="1"/>
</dbReference>
<reference evidence="8" key="1">
    <citation type="submission" date="2016-05" db="EMBL/GenBank/DDBJ databases">
        <title>Comparative genomics of biotechnologically important yeasts.</title>
        <authorList>
            <consortium name="DOE Joint Genome Institute"/>
            <person name="Riley R."/>
            <person name="Haridas S."/>
            <person name="Wolfe K.H."/>
            <person name="Lopes M.R."/>
            <person name="Hittinger C.T."/>
            <person name="Goker M."/>
            <person name="Salamov A."/>
            <person name="Wisecaver J."/>
            <person name="Long T.M."/>
            <person name="Aerts A.L."/>
            <person name="Barry K."/>
            <person name="Choi C."/>
            <person name="Clum A."/>
            <person name="Coughlan A.Y."/>
            <person name="Deshpande S."/>
            <person name="Douglass A.P."/>
            <person name="Hanson S.J."/>
            <person name="Klenk H.-P."/>
            <person name="Labutti K."/>
            <person name="Lapidus A."/>
            <person name="Lindquist E."/>
            <person name="Lipzen A."/>
            <person name="Meier-Kolthoff J.P."/>
            <person name="Ohm R.A."/>
            <person name="Otillar R.P."/>
            <person name="Pangilinan J."/>
            <person name="Peng Y."/>
            <person name="Rokas A."/>
            <person name="Rosa C.A."/>
            <person name="Scheuner C."/>
            <person name="Sibirny A.A."/>
            <person name="Slot J.C."/>
            <person name="Stielow J.B."/>
            <person name="Sun H."/>
            <person name="Kurtzman C.P."/>
            <person name="Blackwell M."/>
            <person name="Grigoriev I.V."/>
            <person name="Jeffries T.W."/>
        </authorList>
    </citation>
    <scope>NUCLEOTIDE SEQUENCE [LARGE SCALE GENOMIC DNA]</scope>
    <source>
        <strain evidence="8">DSM 1968</strain>
    </source>
</reference>
<dbReference type="InterPro" id="IPR004841">
    <property type="entry name" value="AA-permease/SLC12A_dom"/>
</dbReference>
<feature type="transmembrane region" description="Helical" evidence="5">
    <location>
        <begin position="121"/>
        <end position="142"/>
    </location>
</feature>
<dbReference type="GO" id="GO:0015171">
    <property type="term" value="F:amino acid transmembrane transporter activity"/>
    <property type="evidence" value="ECO:0007669"/>
    <property type="project" value="TreeGrafter"/>
</dbReference>
<evidence type="ECO:0000256" key="1">
    <source>
        <dbReference type="ARBA" id="ARBA00004141"/>
    </source>
</evidence>
<feature type="non-terminal residue" evidence="7">
    <location>
        <position position="506"/>
    </location>
</feature>
<gene>
    <name evidence="7" type="ORF">ASCRUDRAFT_19702</name>
</gene>
<dbReference type="EMBL" id="KV454496">
    <property type="protein sequence ID" value="ODV57985.1"/>
    <property type="molecule type" value="Genomic_DNA"/>
</dbReference>
<evidence type="ECO:0000256" key="3">
    <source>
        <dbReference type="ARBA" id="ARBA00022989"/>
    </source>
</evidence>
<dbReference type="InParanoid" id="A0A1D2V901"/>
<proteinExistence type="predicted"/>
<feature type="domain" description="Amino acid permease/ SLC12A" evidence="6">
    <location>
        <begin position="19"/>
        <end position="486"/>
    </location>
</feature>
<protein>
    <recommendedName>
        <fullName evidence="6">Amino acid permease/ SLC12A domain-containing protein</fullName>
    </recommendedName>
</protein>
<feature type="transmembrane region" description="Helical" evidence="5">
    <location>
        <begin position="154"/>
        <end position="174"/>
    </location>
</feature>
<dbReference type="GeneID" id="30963237"/>
<comment type="subcellular location">
    <subcellularLocation>
        <location evidence="1">Membrane</location>
        <topology evidence="1">Multi-pass membrane protein</topology>
    </subcellularLocation>
</comment>
<dbReference type="OrthoDB" id="3900342at2759"/>
<dbReference type="GO" id="GO:0016020">
    <property type="term" value="C:membrane"/>
    <property type="evidence" value="ECO:0007669"/>
    <property type="project" value="UniProtKB-SubCell"/>
</dbReference>
<evidence type="ECO:0000313" key="8">
    <source>
        <dbReference type="Proteomes" id="UP000095038"/>
    </source>
</evidence>
<dbReference type="Pfam" id="PF00324">
    <property type="entry name" value="AA_permease"/>
    <property type="match status" value="1"/>
</dbReference>